<evidence type="ECO:0000313" key="10">
    <source>
        <dbReference type="EMBL" id="KAF2886773.1"/>
    </source>
</evidence>
<keyword evidence="3" id="KW-0540">Nuclease</keyword>
<dbReference type="FunFam" id="3.10.20.370:FF:000001">
    <property type="entry name" value="Retrovirus-related Pol polyprotein from transposon 17.6-like protein"/>
    <property type="match status" value="1"/>
</dbReference>
<evidence type="ECO:0000256" key="6">
    <source>
        <dbReference type="ARBA" id="ARBA00022918"/>
    </source>
</evidence>
<keyword evidence="5" id="KW-0378">Hydrolase</keyword>
<evidence type="ECO:0008006" key="12">
    <source>
        <dbReference type="Google" id="ProtNLM"/>
    </source>
</evidence>
<dbReference type="PANTHER" id="PTHR37984">
    <property type="entry name" value="PROTEIN CBG26694"/>
    <property type="match status" value="1"/>
</dbReference>
<dbReference type="InterPro" id="IPR043128">
    <property type="entry name" value="Rev_trsase/Diguanyl_cyclase"/>
</dbReference>
<feature type="domain" description="Reverse transcriptase RNase H-like" evidence="9">
    <location>
        <begin position="205"/>
        <end position="310"/>
    </location>
</feature>
<gene>
    <name evidence="10" type="ORF">ILUMI_19402</name>
</gene>
<dbReference type="AlphaFoldDB" id="A0A8K0CLS6"/>
<keyword evidence="11" id="KW-1185">Reference proteome</keyword>
<dbReference type="SUPFAM" id="SSF56672">
    <property type="entry name" value="DNA/RNA polymerases"/>
    <property type="match status" value="1"/>
</dbReference>
<feature type="domain" description="Reverse transcriptase" evidence="8">
    <location>
        <begin position="43"/>
        <end position="136"/>
    </location>
</feature>
<dbReference type="Pfam" id="PF00078">
    <property type="entry name" value="RVT_1"/>
    <property type="match status" value="1"/>
</dbReference>
<dbReference type="Gene3D" id="3.10.10.10">
    <property type="entry name" value="HIV Type 1 Reverse Transcriptase, subunit A, domain 1"/>
    <property type="match status" value="2"/>
</dbReference>
<dbReference type="Proteomes" id="UP000801492">
    <property type="component" value="Unassembled WGS sequence"/>
</dbReference>
<dbReference type="CDD" id="cd01647">
    <property type="entry name" value="RT_LTR"/>
    <property type="match status" value="1"/>
</dbReference>
<dbReference type="Gene3D" id="3.30.70.270">
    <property type="match status" value="3"/>
</dbReference>
<evidence type="ECO:0000256" key="3">
    <source>
        <dbReference type="ARBA" id="ARBA00022722"/>
    </source>
</evidence>
<dbReference type="OrthoDB" id="6756070at2759"/>
<dbReference type="InterPro" id="IPR043502">
    <property type="entry name" value="DNA/RNA_pol_sf"/>
</dbReference>
<accession>A0A8K0CLS6</accession>
<dbReference type="InterPro" id="IPR041373">
    <property type="entry name" value="RT_RNaseH"/>
</dbReference>
<evidence type="ECO:0000259" key="9">
    <source>
        <dbReference type="Pfam" id="PF17917"/>
    </source>
</evidence>
<feature type="compositionally biased region" description="Basic and acidic residues" evidence="7">
    <location>
        <begin position="453"/>
        <end position="477"/>
    </location>
</feature>
<feature type="region of interest" description="Disordered" evidence="7">
    <location>
        <begin position="447"/>
        <end position="507"/>
    </location>
</feature>
<evidence type="ECO:0000256" key="4">
    <source>
        <dbReference type="ARBA" id="ARBA00022759"/>
    </source>
</evidence>
<sequence>MVIIPKPGGEIRLCIDMRRANVAIQKERFPIPTFDDIVPQLRQAPESRDVTTFITPKGLYRFKRLMFGITCAPEMYQRIIQQVLQKCEGTKYASNEKEHAIQLNKVLDVLEQKGLTLNQKKCIFGKSSVTFMGHILSEKGIQPLESKIETRESFRQPQTKEEVRSFLGLVNYVGKFIPDIATTTEPLRRLIRQDLVTPSVLGYLDPEKKTQLITDASPVALAGVLVQYDKNNKPSIIYYGSKSLTEQEKRYSQTEKDALAIVWACEKFKIYLIGIKFELIIDHKPLEIIYSVKSKPCARIERWVLRLQSFNYTVKYKSGKSNIADCLSRLISIKTAKPFDPHAEEYIHNIIFEAKPKALSLCTIEQATKEDGEIQRIKTSLNSNRWQEEDRAYRMIKDELCTMGNILLRGTRIVIPESLRQLVLKLGHEGHSGMVKMKGTQVEVISPEGLPKQVEHDPIRKESSMEPKEEGNEEERSLLSARSPARLRSHLSRTRQPPKWLLDYDQN</sequence>
<keyword evidence="4" id="KW-0255">Endonuclease</keyword>
<reference evidence="10" key="1">
    <citation type="submission" date="2019-08" db="EMBL/GenBank/DDBJ databases">
        <title>The genome of the North American firefly Photinus pyralis.</title>
        <authorList>
            <consortium name="Photinus pyralis genome working group"/>
            <person name="Fallon T.R."/>
            <person name="Sander Lower S.E."/>
            <person name="Weng J.-K."/>
        </authorList>
    </citation>
    <scope>NUCLEOTIDE SEQUENCE</scope>
    <source>
        <strain evidence="10">TRF0915ILg1</strain>
        <tissue evidence="10">Whole body</tissue>
    </source>
</reference>
<name>A0A8K0CLS6_IGNLU</name>
<evidence type="ECO:0000313" key="11">
    <source>
        <dbReference type="Proteomes" id="UP000801492"/>
    </source>
</evidence>
<dbReference type="EMBL" id="VTPC01086466">
    <property type="protein sequence ID" value="KAF2886773.1"/>
    <property type="molecule type" value="Genomic_DNA"/>
</dbReference>
<keyword evidence="1" id="KW-0808">Transferase</keyword>
<evidence type="ECO:0000259" key="8">
    <source>
        <dbReference type="Pfam" id="PF00078"/>
    </source>
</evidence>
<keyword evidence="6" id="KW-0695">RNA-directed DNA polymerase</keyword>
<dbReference type="CDD" id="cd09274">
    <property type="entry name" value="RNase_HI_RT_Ty3"/>
    <property type="match status" value="1"/>
</dbReference>
<organism evidence="10 11">
    <name type="scientific">Ignelater luminosus</name>
    <name type="common">Cucubano</name>
    <name type="synonym">Pyrophorus luminosus</name>
    <dbReference type="NCBI Taxonomy" id="2038154"/>
    <lineage>
        <taxon>Eukaryota</taxon>
        <taxon>Metazoa</taxon>
        <taxon>Ecdysozoa</taxon>
        <taxon>Arthropoda</taxon>
        <taxon>Hexapoda</taxon>
        <taxon>Insecta</taxon>
        <taxon>Pterygota</taxon>
        <taxon>Neoptera</taxon>
        <taxon>Endopterygota</taxon>
        <taxon>Coleoptera</taxon>
        <taxon>Polyphaga</taxon>
        <taxon>Elateriformia</taxon>
        <taxon>Elateroidea</taxon>
        <taxon>Elateridae</taxon>
        <taxon>Agrypninae</taxon>
        <taxon>Pyrophorini</taxon>
        <taxon>Ignelater</taxon>
    </lineage>
</organism>
<protein>
    <recommendedName>
        <fullName evidence="12">Reverse transcriptase RNase H-like domain-containing protein</fullName>
    </recommendedName>
</protein>
<dbReference type="InterPro" id="IPR000477">
    <property type="entry name" value="RT_dom"/>
</dbReference>
<dbReference type="GO" id="GO:0004519">
    <property type="term" value="F:endonuclease activity"/>
    <property type="evidence" value="ECO:0007669"/>
    <property type="project" value="UniProtKB-KW"/>
</dbReference>
<comment type="caution">
    <text evidence="10">The sequence shown here is derived from an EMBL/GenBank/DDBJ whole genome shotgun (WGS) entry which is preliminary data.</text>
</comment>
<dbReference type="GO" id="GO:0016787">
    <property type="term" value="F:hydrolase activity"/>
    <property type="evidence" value="ECO:0007669"/>
    <property type="project" value="UniProtKB-KW"/>
</dbReference>
<evidence type="ECO:0000256" key="1">
    <source>
        <dbReference type="ARBA" id="ARBA00022679"/>
    </source>
</evidence>
<evidence type="ECO:0000256" key="5">
    <source>
        <dbReference type="ARBA" id="ARBA00022801"/>
    </source>
</evidence>
<dbReference type="InterPro" id="IPR050951">
    <property type="entry name" value="Retrovirus_Pol_polyprotein"/>
</dbReference>
<dbReference type="GO" id="GO:0003964">
    <property type="term" value="F:RNA-directed DNA polymerase activity"/>
    <property type="evidence" value="ECO:0007669"/>
    <property type="project" value="UniProtKB-KW"/>
</dbReference>
<evidence type="ECO:0000256" key="7">
    <source>
        <dbReference type="SAM" id="MobiDB-lite"/>
    </source>
</evidence>
<evidence type="ECO:0000256" key="2">
    <source>
        <dbReference type="ARBA" id="ARBA00022695"/>
    </source>
</evidence>
<dbReference type="Pfam" id="PF17917">
    <property type="entry name" value="RT_RNaseH"/>
    <property type="match status" value="1"/>
</dbReference>
<dbReference type="PANTHER" id="PTHR37984:SF11">
    <property type="entry name" value="INTEGRASE CATALYTIC DOMAIN-CONTAINING PROTEIN"/>
    <property type="match status" value="1"/>
</dbReference>
<keyword evidence="2" id="KW-0548">Nucleotidyltransferase</keyword>
<proteinExistence type="predicted"/>